<evidence type="ECO:0000256" key="1">
    <source>
        <dbReference type="ARBA" id="ARBA00001947"/>
    </source>
</evidence>
<keyword evidence="6" id="KW-1185">Reference proteome</keyword>
<dbReference type="AlphaFoldDB" id="A0A3N6NR00"/>
<accession>A0A3N6NR00</accession>
<gene>
    <name evidence="5" type="ORF">EA472_03310</name>
</gene>
<dbReference type="PANTHER" id="PTHR37418:SF2">
    <property type="entry name" value="3-KETO-5-AMINOHEXANOATE CLEAVAGE ENZYME"/>
    <property type="match status" value="1"/>
</dbReference>
<dbReference type="InterPro" id="IPR008567">
    <property type="entry name" value="BKACE"/>
</dbReference>
<dbReference type="GO" id="GO:0046872">
    <property type="term" value="F:metal ion binding"/>
    <property type="evidence" value="ECO:0007669"/>
    <property type="project" value="UniProtKB-KW"/>
</dbReference>
<dbReference type="OrthoDB" id="258715at2157"/>
<dbReference type="InterPro" id="IPR013785">
    <property type="entry name" value="Aldolase_TIM"/>
</dbReference>
<dbReference type="GO" id="GO:0043720">
    <property type="term" value="F:3-keto-5-aminohexanoate cleavage activity"/>
    <property type="evidence" value="ECO:0007669"/>
    <property type="project" value="InterPro"/>
</dbReference>
<dbReference type="PANTHER" id="PTHR37418">
    <property type="entry name" value="3-KETO-5-AMINOHEXANOATE CLEAVAGE ENZYME-RELATED"/>
    <property type="match status" value="1"/>
</dbReference>
<reference evidence="5 6" key="1">
    <citation type="submission" date="2018-10" db="EMBL/GenBank/DDBJ databases">
        <title>Natrarchaeobius chitinivorans gen. nov., sp. nov., and Natrarchaeobius haloalkaliphilus sp. nov., alkaliphilic, chitin-utilizing haloarchaea from hypersaline alkaline lakes.</title>
        <authorList>
            <person name="Sorokin D.Y."/>
            <person name="Elcheninov A.G."/>
            <person name="Kostrikina N.A."/>
            <person name="Bale N.J."/>
            <person name="Sinninghe Damste J.S."/>
            <person name="Khijniak T.V."/>
            <person name="Kublanov I.V."/>
            <person name="Toshchakov S.V."/>
        </authorList>
    </citation>
    <scope>NUCLEOTIDE SEQUENCE [LARGE SCALE GENOMIC DNA]</scope>
    <source>
        <strain evidence="5 6">AArcht7</strain>
    </source>
</reference>
<comment type="cofactor">
    <cofactor evidence="1">
        <name>Zn(2+)</name>
        <dbReference type="ChEBI" id="CHEBI:29105"/>
    </cofactor>
</comment>
<keyword evidence="2" id="KW-0808">Transferase</keyword>
<name>A0A3N6NR00_NATCH</name>
<dbReference type="Pfam" id="PF05853">
    <property type="entry name" value="BKACE"/>
    <property type="match status" value="1"/>
</dbReference>
<protein>
    <recommendedName>
        <fullName evidence="7">3-keto-5-aminohexanoate cleavage protein</fullName>
    </recommendedName>
</protein>
<evidence type="ECO:0008006" key="7">
    <source>
        <dbReference type="Google" id="ProtNLM"/>
    </source>
</evidence>
<dbReference type="Proteomes" id="UP000281431">
    <property type="component" value="Unassembled WGS sequence"/>
</dbReference>
<evidence type="ECO:0000256" key="3">
    <source>
        <dbReference type="ARBA" id="ARBA00022723"/>
    </source>
</evidence>
<proteinExistence type="predicted"/>
<dbReference type="Gene3D" id="3.20.20.70">
    <property type="entry name" value="Aldolase class I"/>
    <property type="match status" value="1"/>
</dbReference>
<organism evidence="5 6">
    <name type="scientific">Natrarchaeobius chitinivorans</name>
    <dbReference type="NCBI Taxonomy" id="1679083"/>
    <lineage>
        <taxon>Archaea</taxon>
        <taxon>Methanobacteriati</taxon>
        <taxon>Methanobacteriota</taxon>
        <taxon>Stenosarchaea group</taxon>
        <taxon>Halobacteria</taxon>
        <taxon>Halobacteriales</taxon>
        <taxon>Natrialbaceae</taxon>
        <taxon>Natrarchaeobius</taxon>
    </lineage>
</organism>
<keyword evidence="4" id="KW-0862">Zinc</keyword>
<evidence type="ECO:0000313" key="5">
    <source>
        <dbReference type="EMBL" id="RQH02343.1"/>
    </source>
</evidence>
<evidence type="ECO:0000256" key="4">
    <source>
        <dbReference type="ARBA" id="ARBA00022833"/>
    </source>
</evidence>
<dbReference type="EMBL" id="REFZ01000002">
    <property type="protein sequence ID" value="RQH02343.1"/>
    <property type="molecule type" value="Genomic_DNA"/>
</dbReference>
<sequence length="253" mass="28393">MPLHVRNEESIPDQRPENMTQAIDLIWEEYDPAISINVRGNVHGGSPYGKLLLEESIGALTEEYGGDYVDMETTAPDSDASDPNAPFVMNPSVLREWIEYLQDLDVKPELQGYSYGAMEQANEWAVKPGLLEKPYYINVVTGHHAYFCFGPTSPHPWGSMYLTTYKHSHPLSDEDTFLGAIVGGRNWLPLIVEAILLGYDSVRIGMEDAAMLYPHRDEPIESCRQVVDKIATIARELGREVATPDQARELLDL</sequence>
<evidence type="ECO:0000256" key="2">
    <source>
        <dbReference type="ARBA" id="ARBA00022679"/>
    </source>
</evidence>
<keyword evidence="3" id="KW-0479">Metal-binding</keyword>
<evidence type="ECO:0000313" key="6">
    <source>
        <dbReference type="Proteomes" id="UP000281431"/>
    </source>
</evidence>
<comment type="caution">
    <text evidence="5">The sequence shown here is derived from an EMBL/GenBank/DDBJ whole genome shotgun (WGS) entry which is preliminary data.</text>
</comment>